<protein>
    <submittedName>
        <fullName evidence="2">PKD domain-containing protein</fullName>
    </submittedName>
</protein>
<dbReference type="SMART" id="SM00089">
    <property type="entry name" value="PKD"/>
    <property type="match status" value="2"/>
</dbReference>
<evidence type="ECO:0000313" key="2">
    <source>
        <dbReference type="EMBL" id="CDF79989.1"/>
    </source>
</evidence>
<name>T2KPR9_FORAG</name>
<dbReference type="eggNOG" id="COG3291">
    <property type="taxonomic scope" value="Bacteria"/>
</dbReference>
<reference evidence="2 3" key="1">
    <citation type="journal article" date="2013" name="Appl. Environ. Microbiol.">
        <title>The genome of the alga-associated marine flavobacterium Formosa agariphila KMM 3901T reveals a broad potential for degradation of algal polysaccharides.</title>
        <authorList>
            <person name="Mann A.J."/>
            <person name="Hahnke R.L."/>
            <person name="Huang S."/>
            <person name="Werner J."/>
            <person name="Xing P."/>
            <person name="Barbeyron T."/>
            <person name="Huettel B."/>
            <person name="Stueber K."/>
            <person name="Reinhardt R."/>
            <person name="Harder J."/>
            <person name="Gloeckner F.O."/>
            <person name="Amann R.I."/>
            <person name="Teeling H."/>
        </authorList>
    </citation>
    <scope>NUCLEOTIDE SEQUENCE [LARGE SCALE GENOMIC DNA]</scope>
    <source>
        <strain evidence="3">DSM 15362 / KCTC 12365 / LMG 23005 / KMM 3901</strain>
    </source>
</reference>
<organism evidence="2 3">
    <name type="scientific">Formosa agariphila (strain DSM 15362 / KCTC 12365 / LMG 23005 / KMM 3901 / M-2Alg 35-1)</name>
    <dbReference type="NCBI Taxonomy" id="1347342"/>
    <lineage>
        <taxon>Bacteria</taxon>
        <taxon>Pseudomonadati</taxon>
        <taxon>Bacteroidota</taxon>
        <taxon>Flavobacteriia</taxon>
        <taxon>Flavobacteriales</taxon>
        <taxon>Flavobacteriaceae</taxon>
        <taxon>Formosa</taxon>
    </lineage>
</organism>
<feature type="domain" description="PKD/Chitinase" evidence="1">
    <location>
        <begin position="84"/>
        <end position="152"/>
    </location>
</feature>
<evidence type="ECO:0000259" key="1">
    <source>
        <dbReference type="SMART" id="SM00089"/>
    </source>
</evidence>
<accession>T2KPR9</accession>
<dbReference type="Gene3D" id="2.60.40.10">
    <property type="entry name" value="Immunoglobulins"/>
    <property type="match status" value="2"/>
</dbReference>
<dbReference type="InterPro" id="IPR035986">
    <property type="entry name" value="PKD_dom_sf"/>
</dbReference>
<dbReference type="STRING" id="1347342.BN863_22770"/>
<dbReference type="AlphaFoldDB" id="T2KPR9"/>
<sequence length="219" mass="22857">VTVSVNALPVANAGANKTIDQGESITLSASGGTRYIWNTGETTQNITVSPNQTKTYTVEVFNAGDCSDSDQVRVTVNIPQIEVNADAGDNQTICEGETVTLTASGGTSYKWSNGATSSSISVSPNTTTTYSVEVSEDGVSDTAEVTVNVNALPVANAGANKTIDQGESITLSASGGADIFGIPVKQPKISLYHQIRQKPILLKFSTQATVQIQTKLLLL</sequence>
<feature type="domain" description="PKD/Chitinase" evidence="1">
    <location>
        <begin position="10"/>
        <end position="79"/>
    </location>
</feature>
<keyword evidence="3" id="KW-1185">Reference proteome</keyword>
<dbReference type="Proteomes" id="UP000016160">
    <property type="component" value="Chromosome"/>
</dbReference>
<gene>
    <name evidence="2" type="ORF">BN863_22770</name>
</gene>
<dbReference type="InterPro" id="IPR022409">
    <property type="entry name" value="PKD/Chitinase_dom"/>
</dbReference>
<dbReference type="EMBL" id="HG315671">
    <property type="protein sequence ID" value="CDF79989.1"/>
    <property type="molecule type" value="Genomic_DNA"/>
</dbReference>
<dbReference type="InterPro" id="IPR013783">
    <property type="entry name" value="Ig-like_fold"/>
</dbReference>
<evidence type="ECO:0000313" key="3">
    <source>
        <dbReference type="Proteomes" id="UP000016160"/>
    </source>
</evidence>
<feature type="non-terminal residue" evidence="2">
    <location>
        <position position="1"/>
    </location>
</feature>
<dbReference type="SUPFAM" id="SSF49299">
    <property type="entry name" value="PKD domain"/>
    <property type="match status" value="1"/>
</dbReference>
<proteinExistence type="predicted"/>
<dbReference type="PATRIC" id="fig|1347342.6.peg.2285"/>
<dbReference type="HOGENOM" id="CLU_1263926_0_0_10"/>